<dbReference type="AlphaFoldDB" id="A0AAD3XR68"/>
<protein>
    <submittedName>
        <fullName evidence="3">Uncharacterized protein</fullName>
    </submittedName>
</protein>
<sequence>MMPRSLLIHSILIFLVLSAAAHDKDNDDPDAELSCTKVQIPGDILFTVPPSLSLPSCRSTSHTVPRSLLIHSILIFLILSATAHDEDDDNDDPDSKLSLSEKPNLIAK</sequence>
<name>A0AAD3XR68_NEPGR</name>
<dbReference type="Proteomes" id="UP001279734">
    <property type="component" value="Unassembled WGS sequence"/>
</dbReference>
<evidence type="ECO:0000256" key="1">
    <source>
        <dbReference type="SAM" id="MobiDB-lite"/>
    </source>
</evidence>
<feature type="region of interest" description="Disordered" evidence="1">
    <location>
        <begin position="85"/>
        <end position="108"/>
    </location>
</feature>
<evidence type="ECO:0000313" key="4">
    <source>
        <dbReference type="Proteomes" id="UP001279734"/>
    </source>
</evidence>
<reference evidence="3" key="1">
    <citation type="submission" date="2023-05" db="EMBL/GenBank/DDBJ databases">
        <title>Nepenthes gracilis genome sequencing.</title>
        <authorList>
            <person name="Fukushima K."/>
        </authorList>
    </citation>
    <scope>NUCLEOTIDE SEQUENCE</scope>
    <source>
        <strain evidence="3">SING2019-196</strain>
    </source>
</reference>
<organism evidence="3 4">
    <name type="scientific">Nepenthes gracilis</name>
    <name type="common">Slender pitcher plant</name>
    <dbReference type="NCBI Taxonomy" id="150966"/>
    <lineage>
        <taxon>Eukaryota</taxon>
        <taxon>Viridiplantae</taxon>
        <taxon>Streptophyta</taxon>
        <taxon>Embryophyta</taxon>
        <taxon>Tracheophyta</taxon>
        <taxon>Spermatophyta</taxon>
        <taxon>Magnoliopsida</taxon>
        <taxon>eudicotyledons</taxon>
        <taxon>Gunneridae</taxon>
        <taxon>Pentapetalae</taxon>
        <taxon>Caryophyllales</taxon>
        <taxon>Nepenthaceae</taxon>
        <taxon>Nepenthes</taxon>
    </lineage>
</organism>
<feature type="chain" id="PRO_5042124661" evidence="2">
    <location>
        <begin position="22"/>
        <end position="108"/>
    </location>
</feature>
<comment type="caution">
    <text evidence="3">The sequence shown here is derived from an EMBL/GenBank/DDBJ whole genome shotgun (WGS) entry which is preliminary data.</text>
</comment>
<gene>
    <name evidence="3" type="ORF">Nepgr_016298</name>
</gene>
<dbReference type="EMBL" id="BSYO01000014">
    <property type="protein sequence ID" value="GMH14457.1"/>
    <property type="molecule type" value="Genomic_DNA"/>
</dbReference>
<keyword evidence="4" id="KW-1185">Reference proteome</keyword>
<feature type="signal peptide" evidence="2">
    <location>
        <begin position="1"/>
        <end position="21"/>
    </location>
</feature>
<keyword evidence="2" id="KW-0732">Signal</keyword>
<evidence type="ECO:0000313" key="3">
    <source>
        <dbReference type="EMBL" id="GMH14457.1"/>
    </source>
</evidence>
<proteinExistence type="predicted"/>
<accession>A0AAD3XR68</accession>
<evidence type="ECO:0000256" key="2">
    <source>
        <dbReference type="SAM" id="SignalP"/>
    </source>
</evidence>